<evidence type="ECO:0000313" key="6">
    <source>
        <dbReference type="Proteomes" id="UP001168877"/>
    </source>
</evidence>
<keyword evidence="1" id="KW-0677">Repeat</keyword>
<keyword evidence="2" id="KW-0611">Plant defense</keyword>
<organism evidence="5 6">
    <name type="scientific">Acer saccharum</name>
    <name type="common">Sugar maple</name>
    <dbReference type="NCBI Taxonomy" id="4024"/>
    <lineage>
        <taxon>Eukaryota</taxon>
        <taxon>Viridiplantae</taxon>
        <taxon>Streptophyta</taxon>
        <taxon>Embryophyta</taxon>
        <taxon>Tracheophyta</taxon>
        <taxon>Spermatophyta</taxon>
        <taxon>Magnoliopsida</taxon>
        <taxon>eudicotyledons</taxon>
        <taxon>Gunneridae</taxon>
        <taxon>Pentapetalae</taxon>
        <taxon>rosids</taxon>
        <taxon>malvids</taxon>
        <taxon>Sapindales</taxon>
        <taxon>Sapindaceae</taxon>
        <taxon>Hippocastanoideae</taxon>
        <taxon>Acereae</taxon>
        <taxon>Acer</taxon>
    </lineage>
</organism>
<reference evidence="5" key="1">
    <citation type="journal article" date="2022" name="Plant J.">
        <title>Strategies of tolerance reflected in two North American maple genomes.</title>
        <authorList>
            <person name="McEvoy S.L."/>
            <person name="Sezen U.U."/>
            <person name="Trouern-Trend A."/>
            <person name="McMahon S.M."/>
            <person name="Schaberg P.G."/>
            <person name="Yang J."/>
            <person name="Wegrzyn J.L."/>
            <person name="Swenson N.G."/>
        </authorList>
    </citation>
    <scope>NUCLEOTIDE SEQUENCE</scope>
    <source>
        <strain evidence="5">NS2018</strain>
    </source>
</reference>
<evidence type="ECO:0008006" key="7">
    <source>
        <dbReference type="Google" id="ProtNLM"/>
    </source>
</evidence>
<dbReference type="InterPro" id="IPR057135">
    <property type="entry name" value="At4g27190-like_LRR"/>
</dbReference>
<evidence type="ECO:0000256" key="2">
    <source>
        <dbReference type="ARBA" id="ARBA00022821"/>
    </source>
</evidence>
<reference evidence="5" key="2">
    <citation type="submission" date="2023-06" db="EMBL/GenBank/DDBJ databases">
        <authorList>
            <person name="Swenson N.G."/>
            <person name="Wegrzyn J.L."/>
            <person name="Mcevoy S.L."/>
        </authorList>
    </citation>
    <scope>NUCLEOTIDE SEQUENCE</scope>
    <source>
        <strain evidence="5">NS2018</strain>
        <tissue evidence="5">Leaf</tissue>
    </source>
</reference>
<comment type="caution">
    <text evidence="5">The sequence shown here is derived from an EMBL/GenBank/DDBJ whole genome shotgun (WGS) entry which is preliminary data.</text>
</comment>
<dbReference type="PANTHER" id="PTHR33463">
    <property type="entry name" value="NB-ARC DOMAIN-CONTAINING PROTEIN-RELATED"/>
    <property type="match status" value="1"/>
</dbReference>
<evidence type="ECO:0000313" key="5">
    <source>
        <dbReference type="EMBL" id="KAK0600785.1"/>
    </source>
</evidence>
<dbReference type="InterPro" id="IPR055414">
    <property type="entry name" value="LRR_R13L4/SHOC2-like"/>
</dbReference>
<dbReference type="EMBL" id="JAUESC010000003">
    <property type="protein sequence ID" value="KAK0600785.1"/>
    <property type="molecule type" value="Genomic_DNA"/>
</dbReference>
<dbReference type="Proteomes" id="UP001168877">
    <property type="component" value="Unassembled WGS sequence"/>
</dbReference>
<sequence length="673" mass="75330">MEVVAAILGSAVTEAGRSLCGSFSSIKNFISFQSNLSALEKEKKSLVDLKNKVIEDVDYSSDAQMTLWLREVEQILLEVNSVPTGIAANNGKLCVCFFNCSERYRLIKETARMLKEIERLLKVGDIAVKIVGRNYLAKAVEHIPGPSIVNQTTASQNLAQVMDLLKDDDVLRIGVWGMGGIGISLTQISEVEMSESLKRVSFMNNRITKLPDCRICCPETVSLLLQGNRFLSRIPNGFLQAFESLKVLNLSETRIRSLPQSILQLGDIRILLLKKCFYLEELPQLGGLSQLQVLDCSETGIRELPSGMKKLINLRQLCLSGTYNLKTIQSGIVSGLSGLEVLDMTSSAYVWGLKDEANDRQANFEELQNLERLHSLSVRLGRIQSLQNEDLTLIGRLRIFKLLIGPEAISFQSKHDKRKLIISGLQFSGEWIDRLLTNASMMHLNNCSGLNQLLETMAIRSIGSYTGLKSLTITRSSSSLRPDGGCTALDLLPNLEELRLYELTKLGSISELVGLLGLRFSRLKLIEVFRCYGLEYLLTCGNFIISLRNLETIKVSSCESLVEIFNFPSQENFVPEPVVPNLRTLKLVKLPRLKTLSRQDGSGLHSKSISCVYHMKAIEQVEVIKCDNLRKLPLTIENAITMKEIRGQVKWWDQLELEGDNTKSSLERFFNGE</sequence>
<feature type="domain" description="Disease resistance R13L4/SHOC-2-like LRR" evidence="4">
    <location>
        <begin position="239"/>
        <end position="432"/>
    </location>
</feature>
<name>A0AA39T430_ACESA</name>
<evidence type="ECO:0000256" key="1">
    <source>
        <dbReference type="ARBA" id="ARBA00022737"/>
    </source>
</evidence>
<dbReference type="AlphaFoldDB" id="A0AA39T430"/>
<gene>
    <name evidence="5" type="ORF">LWI29_018391</name>
</gene>
<dbReference type="InterPro" id="IPR032675">
    <property type="entry name" value="LRR_dom_sf"/>
</dbReference>
<keyword evidence="6" id="KW-1185">Reference proteome</keyword>
<dbReference type="PANTHER" id="PTHR33463:SF202">
    <property type="entry name" value="NB-ARC DOMAIN-CONTAINING PROTEIN"/>
    <property type="match status" value="1"/>
</dbReference>
<accession>A0AA39T430</accession>
<evidence type="ECO:0000259" key="3">
    <source>
        <dbReference type="Pfam" id="PF23247"/>
    </source>
</evidence>
<dbReference type="Pfam" id="PF23598">
    <property type="entry name" value="LRR_14"/>
    <property type="match status" value="1"/>
</dbReference>
<protein>
    <recommendedName>
        <fullName evidence="7">Rx N-terminal domain-containing protein</fullName>
    </recommendedName>
</protein>
<dbReference type="InterPro" id="IPR050905">
    <property type="entry name" value="Plant_NBS-LRR"/>
</dbReference>
<dbReference type="Gene3D" id="3.80.10.10">
    <property type="entry name" value="Ribonuclease Inhibitor"/>
    <property type="match status" value="2"/>
</dbReference>
<evidence type="ECO:0000259" key="4">
    <source>
        <dbReference type="Pfam" id="PF23598"/>
    </source>
</evidence>
<dbReference type="Pfam" id="PF23247">
    <property type="entry name" value="LRR_RPS2"/>
    <property type="match status" value="1"/>
</dbReference>
<dbReference type="SUPFAM" id="SSF52058">
    <property type="entry name" value="L domain-like"/>
    <property type="match status" value="1"/>
</dbReference>
<feature type="domain" description="Disease resistance protein At4g27190-like leucine-rich repeats" evidence="3">
    <location>
        <begin position="518"/>
        <end position="632"/>
    </location>
</feature>
<proteinExistence type="predicted"/>